<protein>
    <recommendedName>
        <fullName evidence="2">DUF1468 domain-containing protein</fullName>
    </recommendedName>
</protein>
<dbReference type="Pfam" id="PF07331">
    <property type="entry name" value="TctB"/>
    <property type="match status" value="1"/>
</dbReference>
<dbReference type="AlphaFoldDB" id="A0A644XIT4"/>
<feature type="transmembrane region" description="Helical" evidence="1">
    <location>
        <begin position="42"/>
        <end position="63"/>
    </location>
</feature>
<sequence length="158" mass="17638">MTKKNSDIIAGIVFFAFAGLLYIAAGFMPTRTGGIAALNTGFYPRILAFLLAVLSVLMVIEAIRTQNTTNVQSWWTTKTAFLMFFVTLVMLVLYVFIMKIFGFATASFLFITSLMWMLTDKQERKPVLILGVSVGITAIIYIIFKMILSIPFPQGLLI</sequence>
<comment type="caution">
    <text evidence="3">The sequence shown here is derived from an EMBL/GenBank/DDBJ whole genome shotgun (WGS) entry which is preliminary data.</text>
</comment>
<keyword evidence="1" id="KW-0472">Membrane</keyword>
<evidence type="ECO:0000313" key="3">
    <source>
        <dbReference type="EMBL" id="MPM16095.1"/>
    </source>
</evidence>
<feature type="domain" description="DUF1468" evidence="2">
    <location>
        <begin position="9"/>
        <end position="153"/>
    </location>
</feature>
<keyword evidence="1" id="KW-1133">Transmembrane helix</keyword>
<proteinExistence type="predicted"/>
<gene>
    <name evidence="3" type="ORF">SDC9_62469</name>
</gene>
<feature type="transmembrane region" description="Helical" evidence="1">
    <location>
        <begin position="12"/>
        <end position="30"/>
    </location>
</feature>
<feature type="transmembrane region" description="Helical" evidence="1">
    <location>
        <begin position="127"/>
        <end position="148"/>
    </location>
</feature>
<dbReference type="EMBL" id="VSSQ01002550">
    <property type="protein sequence ID" value="MPM16095.1"/>
    <property type="molecule type" value="Genomic_DNA"/>
</dbReference>
<name>A0A644XIT4_9ZZZZ</name>
<accession>A0A644XIT4</accession>
<evidence type="ECO:0000259" key="2">
    <source>
        <dbReference type="Pfam" id="PF07331"/>
    </source>
</evidence>
<evidence type="ECO:0000256" key="1">
    <source>
        <dbReference type="SAM" id="Phobius"/>
    </source>
</evidence>
<reference evidence="3" key="1">
    <citation type="submission" date="2019-08" db="EMBL/GenBank/DDBJ databases">
        <authorList>
            <person name="Kucharzyk K."/>
            <person name="Murdoch R.W."/>
            <person name="Higgins S."/>
            <person name="Loffler F."/>
        </authorList>
    </citation>
    <scope>NUCLEOTIDE SEQUENCE</scope>
</reference>
<keyword evidence="1" id="KW-0812">Transmembrane</keyword>
<organism evidence="3">
    <name type="scientific">bioreactor metagenome</name>
    <dbReference type="NCBI Taxonomy" id="1076179"/>
    <lineage>
        <taxon>unclassified sequences</taxon>
        <taxon>metagenomes</taxon>
        <taxon>ecological metagenomes</taxon>
    </lineage>
</organism>
<dbReference type="InterPro" id="IPR009936">
    <property type="entry name" value="DUF1468"/>
</dbReference>